<dbReference type="PRINTS" id="PR00368">
    <property type="entry name" value="FADPNR"/>
</dbReference>
<evidence type="ECO:0000256" key="2">
    <source>
        <dbReference type="ARBA" id="ARBA00012637"/>
    </source>
</evidence>
<keyword evidence="12" id="KW-1185">Reference proteome</keyword>
<keyword evidence="7" id="KW-0520">NAD</keyword>
<evidence type="ECO:0000313" key="12">
    <source>
        <dbReference type="Proteomes" id="UP000198994"/>
    </source>
</evidence>
<evidence type="ECO:0000256" key="6">
    <source>
        <dbReference type="ARBA" id="ARBA00023002"/>
    </source>
</evidence>
<accession>A0A1G7E542</accession>
<dbReference type="InterPro" id="IPR054585">
    <property type="entry name" value="NDH2-like_C"/>
</dbReference>
<dbReference type="AlphaFoldDB" id="A0A1G7E542"/>
<dbReference type="PANTHER" id="PTHR43706:SF47">
    <property type="entry name" value="EXTERNAL NADH-UBIQUINONE OXIDOREDUCTASE 1, MITOCHONDRIAL-RELATED"/>
    <property type="match status" value="1"/>
</dbReference>
<comment type="similarity">
    <text evidence="1">Belongs to the NADH dehydrogenase family.</text>
</comment>
<dbReference type="PROSITE" id="PS51257">
    <property type="entry name" value="PROKAR_LIPOPROTEIN"/>
    <property type="match status" value="1"/>
</dbReference>
<dbReference type="RefSeq" id="WP_089958033.1">
    <property type="nucleotide sequence ID" value="NZ_FNAV01000005.1"/>
</dbReference>
<feature type="domain" description="External alternative NADH-ubiquinone oxidoreductase-like C-terminal" evidence="10">
    <location>
        <begin position="347"/>
        <end position="400"/>
    </location>
</feature>
<name>A0A1G7E542_9RHOB</name>
<organism evidence="11 12">
    <name type="scientific">Salipiger thiooxidans</name>
    <dbReference type="NCBI Taxonomy" id="282683"/>
    <lineage>
        <taxon>Bacteria</taxon>
        <taxon>Pseudomonadati</taxon>
        <taxon>Pseudomonadota</taxon>
        <taxon>Alphaproteobacteria</taxon>
        <taxon>Rhodobacterales</taxon>
        <taxon>Roseobacteraceae</taxon>
        <taxon>Salipiger</taxon>
    </lineage>
</organism>
<sequence length="428" mass="46381">MEQKHRVVVVGGGFGGIACVRSLKAKDVEITLVDQRNHHLFQPLLYQVATTILPTSEIAWPIRGLLRDREDVRTLMAEVEAVDQDNRRVHFSDGGSVEYDTLVLATGARHSYFGNDDWETAAPGLKTLEDATAIRRRVLSAFEAAERSDDPREREALLTFAVVGAGPTGVELVGIIAELAQTSLVREFRNIDTRQARVLLVEAGPRVLPAFPESLSDYAAGALKRLGVEVRTGTPVTHCDPEGITLGTEHIPARTAIWAAGVKASRAAQWLGVAGDRAGRVPVTEDLTLEGHPEIFVIGDTAAATNADGKPVPGIAPAAKQQGEFVARKLKARFGLRRDPGRFVYRHQGSLATIGRKAAVADFGPIRLKGALAWWVWGIAHIYFLIGTRNRMAVALSWLWSHASGQKSARLITQGKQGIAVPRSSVAE</sequence>
<dbReference type="PANTHER" id="PTHR43706">
    <property type="entry name" value="NADH DEHYDROGENASE"/>
    <property type="match status" value="1"/>
</dbReference>
<keyword evidence="4" id="KW-0274">FAD</keyword>
<dbReference type="Pfam" id="PF07992">
    <property type="entry name" value="Pyr_redox_2"/>
    <property type="match status" value="1"/>
</dbReference>
<dbReference type="Proteomes" id="UP000198994">
    <property type="component" value="Unassembled WGS sequence"/>
</dbReference>
<dbReference type="Pfam" id="PF22366">
    <property type="entry name" value="NDH2_C"/>
    <property type="match status" value="1"/>
</dbReference>
<reference evidence="12" key="1">
    <citation type="submission" date="2016-10" db="EMBL/GenBank/DDBJ databases">
        <authorList>
            <person name="Varghese N."/>
            <person name="Submissions S."/>
        </authorList>
    </citation>
    <scope>NUCLEOTIDE SEQUENCE [LARGE SCALE GENOMIC DNA]</scope>
    <source>
        <strain evidence="12">DSM 10146</strain>
    </source>
</reference>
<keyword evidence="6" id="KW-0560">Oxidoreductase</keyword>
<dbReference type="SUPFAM" id="SSF51905">
    <property type="entry name" value="FAD/NAD(P)-binding domain"/>
    <property type="match status" value="2"/>
</dbReference>
<feature type="domain" description="FAD/NAD(P)-binding" evidence="9">
    <location>
        <begin position="6"/>
        <end position="323"/>
    </location>
</feature>
<dbReference type="PRINTS" id="PR00411">
    <property type="entry name" value="PNDRDTASEI"/>
</dbReference>
<evidence type="ECO:0000256" key="7">
    <source>
        <dbReference type="ARBA" id="ARBA00023027"/>
    </source>
</evidence>
<evidence type="ECO:0000313" key="11">
    <source>
        <dbReference type="EMBL" id="SDE58576.1"/>
    </source>
</evidence>
<dbReference type="GO" id="GO:0050136">
    <property type="term" value="F:NADH dehydrogenase (quinone) (non-electrogenic) activity"/>
    <property type="evidence" value="ECO:0007669"/>
    <property type="project" value="UniProtKB-EC"/>
</dbReference>
<evidence type="ECO:0000256" key="8">
    <source>
        <dbReference type="ARBA" id="ARBA00047599"/>
    </source>
</evidence>
<dbReference type="InterPro" id="IPR023753">
    <property type="entry name" value="FAD/NAD-binding_dom"/>
</dbReference>
<keyword evidence="3" id="KW-0285">Flavoprotein</keyword>
<dbReference type="STRING" id="282683.SAMN04488105_105124"/>
<evidence type="ECO:0000256" key="1">
    <source>
        <dbReference type="ARBA" id="ARBA00005272"/>
    </source>
</evidence>
<protein>
    <recommendedName>
        <fullName evidence="2">NADH:ubiquinone reductase (non-electrogenic)</fullName>
        <ecNumber evidence="2">1.6.5.9</ecNumber>
    </recommendedName>
</protein>
<evidence type="ECO:0000256" key="5">
    <source>
        <dbReference type="ARBA" id="ARBA00022946"/>
    </source>
</evidence>
<dbReference type="InterPro" id="IPR045024">
    <property type="entry name" value="NDH-2"/>
</dbReference>
<dbReference type="Gene3D" id="3.50.50.100">
    <property type="match status" value="1"/>
</dbReference>
<dbReference type="InterPro" id="IPR036188">
    <property type="entry name" value="FAD/NAD-bd_sf"/>
</dbReference>
<dbReference type="EC" id="1.6.5.9" evidence="2"/>
<dbReference type="EMBL" id="FNAV01000005">
    <property type="protein sequence ID" value="SDE58576.1"/>
    <property type="molecule type" value="Genomic_DNA"/>
</dbReference>
<evidence type="ECO:0000259" key="10">
    <source>
        <dbReference type="Pfam" id="PF22366"/>
    </source>
</evidence>
<proteinExistence type="inferred from homology"/>
<gene>
    <name evidence="11" type="ORF">SAMN04488105_105124</name>
</gene>
<evidence type="ECO:0000256" key="3">
    <source>
        <dbReference type="ARBA" id="ARBA00022630"/>
    </source>
</evidence>
<evidence type="ECO:0000256" key="4">
    <source>
        <dbReference type="ARBA" id="ARBA00022827"/>
    </source>
</evidence>
<dbReference type="OrthoDB" id="9781621at2"/>
<keyword evidence="5" id="KW-0809">Transit peptide</keyword>
<comment type="catalytic activity">
    <reaction evidence="8">
        <text>a quinone + NADH + H(+) = a quinol + NAD(+)</text>
        <dbReference type="Rhea" id="RHEA:46160"/>
        <dbReference type="ChEBI" id="CHEBI:15378"/>
        <dbReference type="ChEBI" id="CHEBI:24646"/>
        <dbReference type="ChEBI" id="CHEBI:57540"/>
        <dbReference type="ChEBI" id="CHEBI:57945"/>
        <dbReference type="ChEBI" id="CHEBI:132124"/>
        <dbReference type="EC" id="1.6.5.9"/>
    </reaction>
</comment>
<evidence type="ECO:0000259" key="9">
    <source>
        <dbReference type="Pfam" id="PF07992"/>
    </source>
</evidence>